<dbReference type="GO" id="GO:0008235">
    <property type="term" value="F:metalloexopeptidase activity"/>
    <property type="evidence" value="ECO:0007669"/>
    <property type="project" value="TreeGrafter"/>
</dbReference>
<keyword evidence="3" id="KW-0378">Hydrolase</keyword>
<keyword evidence="9" id="KW-1185">Reference proteome</keyword>
<dbReference type="GO" id="GO:0008270">
    <property type="term" value="F:zinc ion binding"/>
    <property type="evidence" value="ECO:0007669"/>
    <property type="project" value="TreeGrafter"/>
</dbReference>
<evidence type="ECO:0000313" key="8">
    <source>
        <dbReference type="EMBL" id="TCJ20486.1"/>
    </source>
</evidence>
<feature type="region of interest" description="Disordered" evidence="6">
    <location>
        <begin position="1"/>
        <end position="31"/>
    </location>
</feature>
<keyword evidence="5" id="KW-0482">Metalloprotease</keyword>
<dbReference type="FunFam" id="3.40.140.10:FF:000085">
    <property type="entry name" value="Mov34/MPN/PAD-1 family protein"/>
    <property type="match status" value="1"/>
</dbReference>
<dbReference type="SMART" id="SM00232">
    <property type="entry name" value="JAB_MPN"/>
    <property type="match status" value="1"/>
</dbReference>
<dbReference type="InterPro" id="IPR037518">
    <property type="entry name" value="MPN"/>
</dbReference>
<evidence type="ECO:0000256" key="2">
    <source>
        <dbReference type="ARBA" id="ARBA00022723"/>
    </source>
</evidence>
<feature type="domain" description="MPN" evidence="7">
    <location>
        <begin position="54"/>
        <end position="184"/>
    </location>
</feature>
<dbReference type="Pfam" id="PF14464">
    <property type="entry name" value="Prok-JAB"/>
    <property type="match status" value="1"/>
</dbReference>
<dbReference type="CDD" id="cd08070">
    <property type="entry name" value="MPN_like"/>
    <property type="match status" value="1"/>
</dbReference>
<protein>
    <submittedName>
        <fullName evidence="8">M67 family peptidase</fullName>
    </submittedName>
</protein>
<dbReference type="AlphaFoldDB" id="A0A4R1BT77"/>
<keyword evidence="4" id="KW-0862">Zinc</keyword>
<evidence type="ECO:0000313" key="9">
    <source>
        <dbReference type="Proteomes" id="UP000295244"/>
    </source>
</evidence>
<evidence type="ECO:0000256" key="5">
    <source>
        <dbReference type="ARBA" id="ARBA00023049"/>
    </source>
</evidence>
<reference evidence="8 9" key="1">
    <citation type="submission" date="2019-03" db="EMBL/GenBank/DDBJ databases">
        <title>Whole genome sequence of a novel Rubrobacter taiwanensis strain, isolated from Yellowstone National Park.</title>
        <authorList>
            <person name="Freed S."/>
            <person name="Ramaley R.F."/>
            <person name="Kyndt J.A."/>
        </authorList>
    </citation>
    <scope>NUCLEOTIDE SEQUENCE [LARGE SCALE GENOMIC DNA]</scope>
    <source>
        <strain evidence="8 9">Yellowstone</strain>
    </source>
</reference>
<dbReference type="InterPro" id="IPR028090">
    <property type="entry name" value="JAB_dom_prok"/>
</dbReference>
<dbReference type="SUPFAM" id="SSF102712">
    <property type="entry name" value="JAB1/MPN domain"/>
    <property type="match status" value="1"/>
</dbReference>
<keyword evidence="2" id="KW-0479">Metal-binding</keyword>
<proteinExistence type="predicted"/>
<dbReference type="GO" id="GO:0006508">
    <property type="term" value="P:proteolysis"/>
    <property type="evidence" value="ECO:0007669"/>
    <property type="project" value="UniProtKB-KW"/>
</dbReference>
<dbReference type="OrthoDB" id="3196553at2"/>
<dbReference type="Proteomes" id="UP000295244">
    <property type="component" value="Unassembled WGS sequence"/>
</dbReference>
<evidence type="ECO:0000256" key="4">
    <source>
        <dbReference type="ARBA" id="ARBA00022833"/>
    </source>
</evidence>
<dbReference type="InterPro" id="IPR000555">
    <property type="entry name" value="JAMM/MPN+_dom"/>
</dbReference>
<evidence type="ECO:0000256" key="6">
    <source>
        <dbReference type="SAM" id="MobiDB-lite"/>
    </source>
</evidence>
<keyword evidence="1" id="KW-0645">Protease</keyword>
<dbReference type="EMBL" id="SKBU01000003">
    <property type="protein sequence ID" value="TCJ20486.1"/>
    <property type="molecule type" value="Genomic_DNA"/>
</dbReference>
<name>A0A4R1BT77_9ACTN</name>
<sequence>MGGASYRYGSPPQRGAAGPDHGRDRGLTGSGRSAAGGCCSLLLRAGSADRRPMIELPERLLEEMVTHARREAPREVCGWLAGAEGRVREIHPVPNVADAPELRFLMEPGAQLAAMREIERRGLEIVGTYHSHPRTPADPSARDRSLALYPDLAHLILSLAGEEPELRAHRISDGRLKPLGLKVQ</sequence>
<gene>
    <name evidence="8" type="ORF">E0L93_01290</name>
</gene>
<dbReference type="PANTHER" id="PTHR34858">
    <property type="entry name" value="CYSO-CYSTEINE PEPTIDASE"/>
    <property type="match status" value="1"/>
</dbReference>
<dbReference type="PROSITE" id="PS50249">
    <property type="entry name" value="MPN"/>
    <property type="match status" value="1"/>
</dbReference>
<accession>A0A4R1BT77</accession>
<comment type="caution">
    <text evidence="8">The sequence shown here is derived from an EMBL/GenBank/DDBJ whole genome shotgun (WGS) entry which is preliminary data.</text>
</comment>
<dbReference type="Gene3D" id="3.40.140.10">
    <property type="entry name" value="Cytidine Deaminase, domain 2"/>
    <property type="match status" value="1"/>
</dbReference>
<dbReference type="InterPro" id="IPR051929">
    <property type="entry name" value="VirAsm_ModProt"/>
</dbReference>
<evidence type="ECO:0000256" key="3">
    <source>
        <dbReference type="ARBA" id="ARBA00022801"/>
    </source>
</evidence>
<evidence type="ECO:0000256" key="1">
    <source>
        <dbReference type="ARBA" id="ARBA00022670"/>
    </source>
</evidence>
<evidence type="ECO:0000259" key="7">
    <source>
        <dbReference type="PROSITE" id="PS50249"/>
    </source>
</evidence>
<organism evidence="8 9">
    <name type="scientific">Rubrobacter taiwanensis</name>
    <dbReference type="NCBI Taxonomy" id="185139"/>
    <lineage>
        <taxon>Bacteria</taxon>
        <taxon>Bacillati</taxon>
        <taxon>Actinomycetota</taxon>
        <taxon>Rubrobacteria</taxon>
        <taxon>Rubrobacterales</taxon>
        <taxon>Rubrobacteraceae</taxon>
        <taxon>Rubrobacter</taxon>
    </lineage>
</organism>
<dbReference type="PANTHER" id="PTHR34858:SF1">
    <property type="entry name" value="CYSO-CYSTEINE PEPTIDASE"/>
    <property type="match status" value="1"/>
</dbReference>